<evidence type="ECO:0008006" key="3">
    <source>
        <dbReference type="Google" id="ProtNLM"/>
    </source>
</evidence>
<organism evidence="1 2">
    <name type="scientific">Arthrobotrys musiformis</name>
    <dbReference type="NCBI Taxonomy" id="47236"/>
    <lineage>
        <taxon>Eukaryota</taxon>
        <taxon>Fungi</taxon>
        <taxon>Dikarya</taxon>
        <taxon>Ascomycota</taxon>
        <taxon>Pezizomycotina</taxon>
        <taxon>Orbiliomycetes</taxon>
        <taxon>Orbiliales</taxon>
        <taxon>Orbiliaceae</taxon>
        <taxon>Arthrobotrys</taxon>
    </lineage>
</organism>
<evidence type="ECO:0000313" key="1">
    <source>
        <dbReference type="EMBL" id="KAK6497747.1"/>
    </source>
</evidence>
<comment type="caution">
    <text evidence="1">The sequence shown here is derived from an EMBL/GenBank/DDBJ whole genome shotgun (WGS) entry which is preliminary data.</text>
</comment>
<sequence length="495" mass="58680">MKAATLRNRISRFFDGLKWDSEAQQEPREPRRIKPLPPHFDPTFPLETLPFDIKYTILKTVAYVDLDGFVSLILASRAYHEVFAEHKRSFTRIALWSDALRYQTESFFLAAVYDDLLDASQDVSKEESERIENGYNAALDPGGCDSEPWYYETVSEGGEEMENRIIRNHIAVRRFANVFIQRAMFPRLLRRVEEIEESRTKKRKNKIEQQILHPEPSRKFGIARSVEDLCPGEPPPTASEREGVMRAIYRLSVYILIFYARIRTRRAIDPTPGTIKCILAWGYWGTKEVEMLIAWLGMEFNPLLYKLFRQGRWWWAWSSLIPSDEDSDAHSGSCSTEPEAREQHYSCSLFALLVHEFPFYATEWIDSFDTEWRYWQPPEDRLGAMTDWTSNFDTRMELGSAHWMMFRLLYHVNYTDYPSPLLELKRICVDGQECFLDRAEYFKIVRFGMDDEFLWGHPERQRVDPWMVLWDDWRLERWGYVLPKLKTREPDHLHS</sequence>
<proteinExistence type="predicted"/>
<dbReference type="EMBL" id="JAVHJL010000009">
    <property type="protein sequence ID" value="KAK6497747.1"/>
    <property type="molecule type" value="Genomic_DNA"/>
</dbReference>
<gene>
    <name evidence="1" type="ORF">TWF481_012149</name>
</gene>
<accession>A0AAV9VXA2</accession>
<evidence type="ECO:0000313" key="2">
    <source>
        <dbReference type="Proteomes" id="UP001370758"/>
    </source>
</evidence>
<keyword evidence="2" id="KW-1185">Reference proteome</keyword>
<name>A0AAV9VXA2_9PEZI</name>
<protein>
    <recommendedName>
        <fullName evidence="3">F-box domain-containing protein</fullName>
    </recommendedName>
</protein>
<reference evidence="1 2" key="1">
    <citation type="submission" date="2023-08" db="EMBL/GenBank/DDBJ databases">
        <authorList>
            <person name="Palmer J.M."/>
        </authorList>
    </citation>
    <scope>NUCLEOTIDE SEQUENCE [LARGE SCALE GENOMIC DNA]</scope>
    <source>
        <strain evidence="1 2">TWF481</strain>
    </source>
</reference>
<dbReference type="AlphaFoldDB" id="A0AAV9VXA2"/>
<dbReference type="Proteomes" id="UP001370758">
    <property type="component" value="Unassembled WGS sequence"/>
</dbReference>